<keyword evidence="2" id="KW-1185">Reference proteome</keyword>
<reference evidence="1 2" key="1">
    <citation type="submission" date="2018-03" db="EMBL/GenBank/DDBJ databases">
        <title>Phenotypic and genomic properties of Cyclonatronum proteinivorum gen. nov., sp. nov., a haloalkaliphilic bacteroidete from soda lakes possessing Na+-translocating rhodopsin.</title>
        <authorList>
            <person name="Toshchakov S.V."/>
            <person name="Korzhenkov A."/>
            <person name="Samarov N.I."/>
            <person name="Kublanov I.V."/>
            <person name="Muntyan M.S."/>
            <person name="Sorokin D.Y."/>
        </authorList>
    </citation>
    <scope>NUCLEOTIDE SEQUENCE [LARGE SCALE GENOMIC DNA]</scope>
    <source>
        <strain evidence="1 2">Omega</strain>
    </source>
</reference>
<organism evidence="1 2">
    <name type="scientific">Cyclonatronum proteinivorum</name>
    <dbReference type="NCBI Taxonomy" id="1457365"/>
    <lineage>
        <taxon>Bacteria</taxon>
        <taxon>Pseudomonadati</taxon>
        <taxon>Balneolota</taxon>
        <taxon>Balneolia</taxon>
        <taxon>Balneolales</taxon>
        <taxon>Cyclonatronaceae</taxon>
        <taxon>Cyclonatronum</taxon>
    </lineage>
</organism>
<accession>A0A345UNH2</accession>
<evidence type="ECO:0000313" key="2">
    <source>
        <dbReference type="Proteomes" id="UP000254808"/>
    </source>
</evidence>
<evidence type="ECO:0000313" key="1">
    <source>
        <dbReference type="EMBL" id="AXJ02024.1"/>
    </source>
</evidence>
<protein>
    <submittedName>
        <fullName evidence="1">Uncharacterized protein</fullName>
    </submittedName>
</protein>
<dbReference type="KEGG" id="cprv:CYPRO_2785"/>
<dbReference type="EMBL" id="CP027806">
    <property type="protein sequence ID" value="AXJ02024.1"/>
    <property type="molecule type" value="Genomic_DNA"/>
</dbReference>
<dbReference type="AlphaFoldDB" id="A0A345UNH2"/>
<proteinExistence type="predicted"/>
<dbReference type="Proteomes" id="UP000254808">
    <property type="component" value="Chromosome"/>
</dbReference>
<gene>
    <name evidence="1" type="ORF">CYPRO_2785</name>
</gene>
<name>A0A345UNH2_9BACT</name>
<sequence>MRVHTISRILMLCCVGMLCLHTPTEIRATTAMSSASDTEEVLATFRYQAVGHVFVTILYDYDSDRILLPVAELFSLLMINMEIDRGNFMIRGFFIEQNIPYQIVFDRYMIAFDGTQSPQFESYGPEHFVITETDYFLSPELFSEVFGLHFTPDIFA</sequence>